<dbReference type="GO" id="GO:0016020">
    <property type="term" value="C:membrane"/>
    <property type="evidence" value="ECO:0007669"/>
    <property type="project" value="UniProtKB-SubCell"/>
</dbReference>
<keyword evidence="2 7" id="KW-0812">Transmembrane</keyword>
<reference evidence="9" key="2">
    <citation type="submission" date="2023-06" db="EMBL/GenBank/DDBJ databases">
        <authorList>
            <consortium name="Lawrence Berkeley National Laboratory"/>
            <person name="Haridas S."/>
            <person name="Hensen N."/>
            <person name="Bonometti L."/>
            <person name="Westerberg I."/>
            <person name="Brannstrom I.O."/>
            <person name="Guillou S."/>
            <person name="Cros-Aarteil S."/>
            <person name="Calhoun S."/>
            <person name="Kuo A."/>
            <person name="Mondo S."/>
            <person name="Pangilinan J."/>
            <person name="Riley R."/>
            <person name="LaButti K."/>
            <person name="Andreopoulos B."/>
            <person name="Lipzen A."/>
            <person name="Chen C."/>
            <person name="Yanf M."/>
            <person name="Daum C."/>
            <person name="Ng V."/>
            <person name="Clum A."/>
            <person name="Steindorff A."/>
            <person name="Ohm R."/>
            <person name="Martin F."/>
            <person name="Silar P."/>
            <person name="Natvig D."/>
            <person name="Lalanne C."/>
            <person name="Gautier V."/>
            <person name="Ament-velasquez S.L."/>
            <person name="Kruys A."/>
            <person name="Hutchinson M.I."/>
            <person name="Powell A.J."/>
            <person name="Barry K."/>
            <person name="Miller A.N."/>
            <person name="Grigoriev I.V."/>
            <person name="Debuchy R."/>
            <person name="Gladieux P."/>
            <person name="Thoren M.H."/>
            <person name="Johannesson H."/>
        </authorList>
    </citation>
    <scope>NUCLEOTIDE SEQUENCE</scope>
    <source>
        <strain evidence="9">CBS 232.78</strain>
    </source>
</reference>
<keyword evidence="10" id="KW-1185">Reference proteome</keyword>
<evidence type="ECO:0000256" key="7">
    <source>
        <dbReference type="SAM" id="Phobius"/>
    </source>
</evidence>
<gene>
    <name evidence="9" type="ORF">B0H63DRAFT_507921</name>
</gene>
<keyword evidence="5" id="KW-0479">Metal-binding</keyword>
<dbReference type="InterPro" id="IPR013083">
    <property type="entry name" value="Znf_RING/FYVE/PHD"/>
</dbReference>
<feature type="compositionally biased region" description="Acidic residues" evidence="6">
    <location>
        <begin position="312"/>
        <end position="324"/>
    </location>
</feature>
<keyword evidence="5" id="KW-0862">Zinc</keyword>
<dbReference type="PANTHER" id="PTHR46283">
    <property type="entry name" value="E3 UBIQUITIN-PROTEIN LIGASE MARCH5"/>
    <property type="match status" value="1"/>
</dbReference>
<evidence type="ECO:0000313" key="9">
    <source>
        <dbReference type="EMBL" id="KAK3390604.1"/>
    </source>
</evidence>
<feature type="region of interest" description="Disordered" evidence="6">
    <location>
        <begin position="303"/>
        <end position="324"/>
    </location>
</feature>
<evidence type="ECO:0000256" key="5">
    <source>
        <dbReference type="PROSITE-ProRule" id="PRU00175"/>
    </source>
</evidence>
<dbReference type="SUPFAM" id="SSF57850">
    <property type="entry name" value="RING/U-box"/>
    <property type="match status" value="1"/>
</dbReference>
<dbReference type="GO" id="GO:0008270">
    <property type="term" value="F:zinc ion binding"/>
    <property type="evidence" value="ECO:0007669"/>
    <property type="project" value="UniProtKB-KW"/>
</dbReference>
<protein>
    <recommendedName>
        <fullName evidence="8">RING-type domain-containing protein</fullName>
    </recommendedName>
</protein>
<feature type="region of interest" description="Disordered" evidence="6">
    <location>
        <begin position="339"/>
        <end position="384"/>
    </location>
</feature>
<reference evidence="9" key="1">
    <citation type="journal article" date="2023" name="Mol. Phylogenet. Evol.">
        <title>Genome-scale phylogeny and comparative genomics of the fungal order Sordariales.</title>
        <authorList>
            <person name="Hensen N."/>
            <person name="Bonometti L."/>
            <person name="Westerberg I."/>
            <person name="Brannstrom I.O."/>
            <person name="Guillou S."/>
            <person name="Cros-Aarteil S."/>
            <person name="Calhoun S."/>
            <person name="Haridas S."/>
            <person name="Kuo A."/>
            <person name="Mondo S."/>
            <person name="Pangilinan J."/>
            <person name="Riley R."/>
            <person name="LaButti K."/>
            <person name="Andreopoulos B."/>
            <person name="Lipzen A."/>
            <person name="Chen C."/>
            <person name="Yan M."/>
            <person name="Daum C."/>
            <person name="Ng V."/>
            <person name="Clum A."/>
            <person name="Steindorff A."/>
            <person name="Ohm R.A."/>
            <person name="Martin F."/>
            <person name="Silar P."/>
            <person name="Natvig D.O."/>
            <person name="Lalanne C."/>
            <person name="Gautier V."/>
            <person name="Ament-Velasquez S.L."/>
            <person name="Kruys A."/>
            <person name="Hutchinson M.I."/>
            <person name="Powell A.J."/>
            <person name="Barry K."/>
            <person name="Miller A.N."/>
            <person name="Grigoriev I.V."/>
            <person name="Debuchy R."/>
            <person name="Gladieux P."/>
            <person name="Hiltunen Thoren M."/>
            <person name="Johannesson H."/>
        </authorList>
    </citation>
    <scope>NUCLEOTIDE SEQUENCE</scope>
    <source>
        <strain evidence="9">CBS 232.78</strain>
    </source>
</reference>
<feature type="transmembrane region" description="Helical" evidence="7">
    <location>
        <begin position="107"/>
        <end position="132"/>
    </location>
</feature>
<evidence type="ECO:0000256" key="2">
    <source>
        <dbReference type="ARBA" id="ARBA00022692"/>
    </source>
</evidence>
<evidence type="ECO:0000256" key="6">
    <source>
        <dbReference type="SAM" id="MobiDB-lite"/>
    </source>
</evidence>
<accession>A0AAE0NZQ9</accession>
<dbReference type="Gene3D" id="3.30.40.10">
    <property type="entry name" value="Zinc/RING finger domain, C3HC4 (zinc finger)"/>
    <property type="match status" value="1"/>
</dbReference>
<dbReference type="AlphaFoldDB" id="A0AAE0NZQ9"/>
<evidence type="ECO:0000256" key="4">
    <source>
        <dbReference type="ARBA" id="ARBA00023136"/>
    </source>
</evidence>
<feature type="region of interest" description="Disordered" evidence="6">
    <location>
        <begin position="251"/>
        <end position="271"/>
    </location>
</feature>
<evidence type="ECO:0000256" key="1">
    <source>
        <dbReference type="ARBA" id="ARBA00004141"/>
    </source>
</evidence>
<keyword evidence="5" id="KW-0863">Zinc-finger</keyword>
<evidence type="ECO:0000313" key="10">
    <source>
        <dbReference type="Proteomes" id="UP001285441"/>
    </source>
</evidence>
<dbReference type="PROSITE" id="PS50089">
    <property type="entry name" value="ZF_RING_2"/>
    <property type="match status" value="1"/>
</dbReference>
<dbReference type="InterPro" id="IPR001841">
    <property type="entry name" value="Znf_RING"/>
</dbReference>
<organism evidence="9 10">
    <name type="scientific">Podospora didyma</name>
    <dbReference type="NCBI Taxonomy" id="330526"/>
    <lineage>
        <taxon>Eukaryota</taxon>
        <taxon>Fungi</taxon>
        <taxon>Dikarya</taxon>
        <taxon>Ascomycota</taxon>
        <taxon>Pezizomycotina</taxon>
        <taxon>Sordariomycetes</taxon>
        <taxon>Sordariomycetidae</taxon>
        <taxon>Sordariales</taxon>
        <taxon>Podosporaceae</taxon>
        <taxon>Podospora</taxon>
    </lineage>
</organism>
<feature type="domain" description="RING-type" evidence="8">
    <location>
        <begin position="24"/>
        <end position="78"/>
    </location>
</feature>
<evidence type="ECO:0000256" key="3">
    <source>
        <dbReference type="ARBA" id="ARBA00022989"/>
    </source>
</evidence>
<comment type="subcellular location">
    <subcellularLocation>
        <location evidence="1">Membrane</location>
        <topology evidence="1">Multi-pass membrane protein</topology>
    </subcellularLocation>
</comment>
<evidence type="ECO:0000259" key="8">
    <source>
        <dbReference type="PROSITE" id="PS50089"/>
    </source>
</evidence>
<feature type="compositionally biased region" description="Pro residues" evidence="6">
    <location>
        <begin position="351"/>
        <end position="370"/>
    </location>
</feature>
<keyword evidence="3 7" id="KW-1133">Transmembrane helix</keyword>
<name>A0AAE0NZQ9_9PEZI</name>
<dbReference type="Proteomes" id="UP001285441">
    <property type="component" value="Unassembled WGS sequence"/>
</dbReference>
<comment type="caution">
    <text evidence="9">The sequence shown here is derived from an EMBL/GenBank/DDBJ whole genome shotgun (WGS) entry which is preliminary data.</text>
</comment>
<sequence>MATPSETPPTIVPAPIATADQHVCFICLQTDADTPNAKFVNPCPCSLEAHETCMLRFVAEMETQKSRNKNYMRCPACRAPIHIDEPFDPVVAFRNRLQRTYNRTSPWILLLMVSFSGLSASTFYGANAFSLFAGYKALGQWMGERGLGRAHITAPSSILKLWPLSIIGPTLILTRGIPSLAHAVFVPASALYSLTLIAGSEVLSWPSSFNWAMAIMPVLHLSYFQLYYEFFGSFEKRLNRALRGRPPVEEVAAGDEAPGAAGAPAAPAADEEEPGLWSSIFGLGRAALGLFLDNPVEGGLEVEIGIGGGHEGDEDDDNDVANDDDLADEDFHILADQGAARQGGEQDQPALPLPQQQPPPAQQQQPPAPPQQENQNQNQGRNRNAQVEEYRTWTLLTDIINNIVTSLLFPAISAGMGEVIFRTAPKAWVTRSNWRAPPRLLQEKWGRSLVGGCLFVVLKDAFSLYAKYRRVQVKLNRKIRNVERRTVQRAG</sequence>
<proteinExistence type="predicted"/>
<keyword evidence="4 7" id="KW-0472">Membrane</keyword>
<feature type="compositionally biased region" description="Low complexity" evidence="6">
    <location>
        <begin position="251"/>
        <end position="268"/>
    </location>
</feature>
<dbReference type="EMBL" id="JAULSW010000002">
    <property type="protein sequence ID" value="KAK3390604.1"/>
    <property type="molecule type" value="Genomic_DNA"/>
</dbReference>